<dbReference type="FunFam" id="3.40.50.880:FF:000022">
    <property type="entry name" value="protein deglycase DJ-1"/>
    <property type="match status" value="1"/>
</dbReference>
<accession>A0A7R8ZG93</accession>
<dbReference type="InterPro" id="IPR006287">
    <property type="entry name" value="DJ-1"/>
</dbReference>
<proteinExistence type="predicted"/>
<evidence type="ECO:0000256" key="1">
    <source>
        <dbReference type="ARBA" id="ARBA00004496"/>
    </source>
</evidence>
<reference evidence="3" key="1">
    <citation type="submission" date="2020-11" db="EMBL/GenBank/DDBJ databases">
        <authorList>
            <person name="Tran Van P."/>
        </authorList>
    </citation>
    <scope>NUCLEOTIDE SEQUENCE</scope>
</reference>
<evidence type="ECO:0000313" key="3">
    <source>
        <dbReference type="EMBL" id="CAD7223180.1"/>
    </source>
</evidence>
<evidence type="ECO:0000256" key="2">
    <source>
        <dbReference type="ARBA" id="ARBA00022490"/>
    </source>
</evidence>
<dbReference type="SUPFAM" id="SSF52317">
    <property type="entry name" value="Class I glutamine amidotransferase-like"/>
    <property type="match status" value="1"/>
</dbReference>
<dbReference type="InterPro" id="IPR029062">
    <property type="entry name" value="Class_I_gatase-like"/>
</dbReference>
<dbReference type="Gene3D" id="3.40.50.880">
    <property type="match status" value="1"/>
</dbReference>
<dbReference type="CDD" id="cd03135">
    <property type="entry name" value="GATase1_DJ-1"/>
    <property type="match status" value="1"/>
</dbReference>
<dbReference type="AlphaFoldDB" id="A0A7R8ZG93"/>
<keyword evidence="2" id="KW-0963">Cytoplasm</keyword>
<dbReference type="OrthoDB" id="543156at2759"/>
<dbReference type="InterPro" id="IPR002818">
    <property type="entry name" value="DJ-1/PfpI"/>
</dbReference>
<dbReference type="GO" id="GO:0005739">
    <property type="term" value="C:mitochondrion"/>
    <property type="evidence" value="ECO:0007669"/>
    <property type="project" value="TreeGrafter"/>
</dbReference>
<organism evidence="3">
    <name type="scientific">Cyprideis torosa</name>
    <dbReference type="NCBI Taxonomy" id="163714"/>
    <lineage>
        <taxon>Eukaryota</taxon>
        <taxon>Metazoa</taxon>
        <taxon>Ecdysozoa</taxon>
        <taxon>Arthropoda</taxon>
        <taxon>Crustacea</taxon>
        <taxon>Oligostraca</taxon>
        <taxon>Ostracoda</taxon>
        <taxon>Podocopa</taxon>
        <taxon>Podocopida</taxon>
        <taxon>Cytherocopina</taxon>
        <taxon>Cytheroidea</taxon>
        <taxon>Cytherideidae</taxon>
        <taxon>Cyprideis</taxon>
    </lineage>
</organism>
<dbReference type="InterPro" id="IPR050325">
    <property type="entry name" value="Prot/Nucl_acid_deglycase"/>
</dbReference>
<protein>
    <submittedName>
        <fullName evidence="3">Uncharacterized protein</fullName>
    </submittedName>
</protein>
<dbReference type="GO" id="GO:0046295">
    <property type="term" value="P:glycolate biosynthetic process"/>
    <property type="evidence" value="ECO:0007669"/>
    <property type="project" value="TreeGrafter"/>
</dbReference>
<dbReference type="GO" id="GO:0005634">
    <property type="term" value="C:nucleus"/>
    <property type="evidence" value="ECO:0007669"/>
    <property type="project" value="TreeGrafter"/>
</dbReference>
<dbReference type="GO" id="GO:1903189">
    <property type="term" value="P:glyoxal metabolic process"/>
    <property type="evidence" value="ECO:0007669"/>
    <property type="project" value="TreeGrafter"/>
</dbReference>
<dbReference type="PANTHER" id="PTHR48094:SF12">
    <property type="entry name" value="PARKINSON DISEASE PROTEIN 7 HOMOLOG"/>
    <property type="match status" value="1"/>
</dbReference>
<dbReference type="EMBL" id="OB660164">
    <property type="protein sequence ID" value="CAD7223180.1"/>
    <property type="molecule type" value="Genomic_DNA"/>
</dbReference>
<gene>
    <name evidence="3" type="ORF">CTOB1V02_LOCUS1173</name>
</gene>
<dbReference type="GO" id="GO:0051896">
    <property type="term" value="P:regulation of phosphatidylinositol 3-kinase/protein kinase B signal transduction"/>
    <property type="evidence" value="ECO:0007669"/>
    <property type="project" value="UniProtKB-ARBA"/>
</dbReference>
<dbReference type="PANTHER" id="PTHR48094">
    <property type="entry name" value="PROTEIN/NUCLEIC ACID DEGLYCASE DJ-1-RELATED"/>
    <property type="match status" value="1"/>
</dbReference>
<dbReference type="GO" id="GO:0006979">
    <property type="term" value="P:response to oxidative stress"/>
    <property type="evidence" value="ECO:0007669"/>
    <property type="project" value="TreeGrafter"/>
</dbReference>
<dbReference type="Pfam" id="PF01965">
    <property type="entry name" value="DJ-1_PfpI"/>
    <property type="match status" value="1"/>
</dbReference>
<sequence>MLTRSARVALVMFRARLPAASSTPQGSRIFSSNFGSRPFSTAVRYSSDMAPIKTLMILPEGAEEMEAVITADVLRRAGIEVIIAGLDGSGPVKCSRDVVLMPDVSLEEAVKSRGPFDAVILPGGLGGTERLKASDAVKNVLKNQENDGKLVAAICAAPLALKAHGIGQGKKVTNYPALEDQMAGDGYTYLQDRVVEDGKLITSRGPGTAFEFALALVKHLKSKEASDELIGPLLLKL</sequence>
<dbReference type="NCBIfam" id="TIGR01383">
    <property type="entry name" value="not_thiJ"/>
    <property type="match status" value="1"/>
</dbReference>
<comment type="subcellular location">
    <subcellularLocation>
        <location evidence="1">Cytoplasm</location>
    </subcellularLocation>
</comment>
<name>A0A7R8ZG93_9CRUS</name>